<feature type="domain" description="BTB" evidence="7">
    <location>
        <begin position="64"/>
        <end position="131"/>
    </location>
</feature>
<keyword evidence="5" id="KW-0677">Repeat</keyword>
<dbReference type="GO" id="GO:0016567">
    <property type="term" value="P:protein ubiquitination"/>
    <property type="evidence" value="ECO:0007669"/>
    <property type="project" value="UniProtKB-UniPathway"/>
</dbReference>
<dbReference type="Pfam" id="PF24981">
    <property type="entry name" value="Beta-prop_ATRN-LZTR1"/>
    <property type="match status" value="1"/>
</dbReference>
<dbReference type="PANTHER" id="PTHR45632:SF4">
    <property type="entry name" value="KELCH-LIKE PROTEIN 36"/>
    <property type="match status" value="1"/>
</dbReference>
<evidence type="ECO:0000259" key="7">
    <source>
        <dbReference type="PROSITE" id="PS50097"/>
    </source>
</evidence>
<keyword evidence="9" id="KW-1185">Reference proteome</keyword>
<dbReference type="AlphaFoldDB" id="A0A672FUW5"/>
<dbReference type="CTD" id="79786"/>
<reference evidence="8" key="1">
    <citation type="submission" date="2019-06" db="EMBL/GenBank/DDBJ databases">
        <authorList>
            <consortium name="Wellcome Sanger Institute Data Sharing"/>
        </authorList>
    </citation>
    <scope>NUCLEOTIDE SEQUENCE [LARGE SCALE GENOMIC DNA]</scope>
</reference>
<comment type="pathway">
    <text evidence="2">Protein modification; protein ubiquitination.</text>
</comment>
<dbReference type="Gene3D" id="1.25.40.420">
    <property type="match status" value="1"/>
</dbReference>
<gene>
    <name evidence="8" type="primary">klhl36</name>
</gene>
<dbReference type="SUPFAM" id="SSF54695">
    <property type="entry name" value="POZ domain"/>
    <property type="match status" value="1"/>
</dbReference>
<comment type="function">
    <text evidence="1">Probable substrate-specific adapter of an E3 ubiquitin-protein ligase complex which mediates the ubiquitination and subsequent proteasomal degradation of target proteins.</text>
</comment>
<dbReference type="SUPFAM" id="SSF117281">
    <property type="entry name" value="Kelch motif"/>
    <property type="match status" value="1"/>
</dbReference>
<dbReference type="InterPro" id="IPR000210">
    <property type="entry name" value="BTB/POZ_dom"/>
</dbReference>
<evidence type="ECO:0000313" key="9">
    <source>
        <dbReference type="Proteomes" id="UP000472267"/>
    </source>
</evidence>
<dbReference type="Proteomes" id="UP000472267">
    <property type="component" value="Chromosome 7"/>
</dbReference>
<dbReference type="RefSeq" id="XP_029951945.1">
    <property type="nucleotide sequence ID" value="XM_030096085.1"/>
</dbReference>
<keyword evidence="6" id="KW-0833">Ubl conjugation pathway</keyword>
<dbReference type="SMART" id="SM00225">
    <property type="entry name" value="BTB"/>
    <property type="match status" value="1"/>
</dbReference>
<dbReference type="InterPro" id="IPR011333">
    <property type="entry name" value="SKP1/BTB/POZ_sf"/>
</dbReference>
<name>A0A672FUW5_SALFA</name>
<dbReference type="SMART" id="SM00612">
    <property type="entry name" value="Kelch"/>
    <property type="match status" value="6"/>
</dbReference>
<dbReference type="InterPro" id="IPR015915">
    <property type="entry name" value="Kelch-typ_b-propeller"/>
</dbReference>
<dbReference type="OMA" id="RPAEDRW"/>
<evidence type="ECO:0000256" key="6">
    <source>
        <dbReference type="ARBA" id="ARBA00022786"/>
    </source>
</evidence>
<reference evidence="8" key="2">
    <citation type="submission" date="2025-08" db="UniProtKB">
        <authorList>
            <consortium name="Ensembl"/>
        </authorList>
    </citation>
    <scope>IDENTIFICATION</scope>
</reference>
<organism evidence="8 9">
    <name type="scientific">Salarias fasciatus</name>
    <name type="common">Jewelled blenny</name>
    <name type="synonym">Blennius fasciatus</name>
    <dbReference type="NCBI Taxonomy" id="181472"/>
    <lineage>
        <taxon>Eukaryota</taxon>
        <taxon>Metazoa</taxon>
        <taxon>Chordata</taxon>
        <taxon>Craniata</taxon>
        <taxon>Vertebrata</taxon>
        <taxon>Euteleostomi</taxon>
        <taxon>Actinopterygii</taxon>
        <taxon>Neopterygii</taxon>
        <taxon>Teleostei</taxon>
        <taxon>Neoteleostei</taxon>
        <taxon>Acanthomorphata</taxon>
        <taxon>Ovalentaria</taxon>
        <taxon>Blenniimorphae</taxon>
        <taxon>Blenniiformes</taxon>
        <taxon>Blennioidei</taxon>
        <taxon>Blenniidae</taxon>
        <taxon>Salariinae</taxon>
        <taxon>Salarias</taxon>
    </lineage>
</organism>
<evidence type="ECO:0000256" key="4">
    <source>
        <dbReference type="ARBA" id="ARBA00022441"/>
    </source>
</evidence>
<dbReference type="Ensembl" id="ENSSFAT00005002639.1">
    <property type="protein sequence ID" value="ENSSFAP00005002424.1"/>
    <property type="gene ID" value="ENSSFAG00005001728.1"/>
</dbReference>
<dbReference type="GeneID" id="115391745"/>
<dbReference type="SMART" id="SM00875">
    <property type="entry name" value="BACK"/>
    <property type="match status" value="1"/>
</dbReference>
<dbReference type="PROSITE" id="PS50097">
    <property type="entry name" value="BTB"/>
    <property type="match status" value="1"/>
</dbReference>
<sequence>MDGPIRPCLSESPQVCAGPGCVPGRVGERAVPDGAAVPQVFRWGEQALEVLRAFGQLRQAGRFCDVVLVAGGRRVPAHRALLAASCPYFDAMFTSGMREEQQQEVELGGLSFQGLQAVVDFLYSGELQLDGENISCVLEAAHLLQAWRAVDFCCQYLEQQVREDTYLYLQDLARFYSLERLDRFVDRFVLARFAALSLTPDFLQRTPLNKITSYLCSSQVQHDGEQTLLHAALQWLARAPERAVHARQLLSHVRFPLIPAADLAGRALPAVRALLPEDAGCRELLEEAAEYHRRSGAQPVLQGGRTALRGGVETLLLAGGEVFERGQRLSAAVSRLDPPGVWGAETEMPVRRSHHSLAVLGGFVFAAGGSTSRYSERDTACNLLHRYDPRHRQWTRCAPMNHERSDFFLGAVGDRLVAVGGRSDAGAQFSVEVYKPAEDRWTFVSRLPKCTYGHGGAVHDAVVYISGGQSSMEGSYRSDFLSYDPSRDQDGWAELPPMREARNWHCMASVGNLIYAIGGSTNYADFTERYDTQRVECYDVRRRQWTRVAPLLQPNSEAAAAVWDGKVYVLGGYSWEKMESFNTVQVFDPERREWSRGPDLPQSIVGSAACVCTVRPAGATERTAAQPPERP</sequence>
<dbReference type="InterPro" id="IPR017096">
    <property type="entry name" value="BTB-kelch_protein"/>
</dbReference>
<dbReference type="UniPathway" id="UPA00143"/>
<reference evidence="8" key="3">
    <citation type="submission" date="2025-09" db="UniProtKB">
        <authorList>
            <consortium name="Ensembl"/>
        </authorList>
    </citation>
    <scope>IDENTIFICATION</scope>
</reference>
<dbReference type="PIRSF" id="PIRSF037037">
    <property type="entry name" value="Kelch-like_protein_gigaxonin"/>
    <property type="match status" value="1"/>
</dbReference>
<evidence type="ECO:0000256" key="2">
    <source>
        <dbReference type="ARBA" id="ARBA00004906"/>
    </source>
</evidence>
<evidence type="ECO:0000256" key="3">
    <source>
        <dbReference type="ARBA" id="ARBA00019802"/>
    </source>
</evidence>
<dbReference type="InParanoid" id="A0A672FUW5"/>
<dbReference type="InterPro" id="IPR006652">
    <property type="entry name" value="Kelch_1"/>
</dbReference>
<dbReference type="OrthoDB" id="6611570at2759"/>
<dbReference type="Gene3D" id="3.30.710.10">
    <property type="entry name" value="Potassium Channel Kv1.1, Chain A"/>
    <property type="match status" value="1"/>
</dbReference>
<protein>
    <recommendedName>
        <fullName evidence="3">Kelch-like protein 36</fullName>
    </recommendedName>
</protein>
<evidence type="ECO:0000256" key="1">
    <source>
        <dbReference type="ARBA" id="ARBA00003098"/>
    </source>
</evidence>
<dbReference type="GO" id="GO:0097602">
    <property type="term" value="F:cullin family protein binding"/>
    <property type="evidence" value="ECO:0007669"/>
    <property type="project" value="TreeGrafter"/>
</dbReference>
<keyword evidence="4" id="KW-0880">Kelch repeat</keyword>
<dbReference type="Pfam" id="PF00651">
    <property type="entry name" value="BTB"/>
    <property type="match status" value="1"/>
</dbReference>
<dbReference type="InterPro" id="IPR056737">
    <property type="entry name" value="Beta-prop_ATRN-MKLN-like"/>
</dbReference>
<dbReference type="Pfam" id="PF07707">
    <property type="entry name" value="BACK"/>
    <property type="match status" value="1"/>
</dbReference>
<evidence type="ECO:0000256" key="5">
    <source>
        <dbReference type="ARBA" id="ARBA00022737"/>
    </source>
</evidence>
<dbReference type="InterPro" id="IPR011705">
    <property type="entry name" value="BACK"/>
</dbReference>
<dbReference type="Gene3D" id="2.120.10.80">
    <property type="entry name" value="Kelch-type beta propeller"/>
    <property type="match status" value="1"/>
</dbReference>
<proteinExistence type="predicted"/>
<evidence type="ECO:0000313" key="8">
    <source>
        <dbReference type="Ensembl" id="ENSSFAP00005002424.1"/>
    </source>
</evidence>
<dbReference type="PANTHER" id="PTHR45632">
    <property type="entry name" value="LD33804P"/>
    <property type="match status" value="1"/>
</dbReference>
<accession>A0A672FUW5</accession>
<dbReference type="FunCoup" id="A0A672FUW5">
    <property type="interactions" value="531"/>
</dbReference>